<evidence type="ECO:0000313" key="3">
    <source>
        <dbReference type="Proteomes" id="UP001220324"/>
    </source>
</evidence>
<comment type="caution">
    <text evidence="2">The sequence shown here is derived from an EMBL/GenBank/DDBJ whole genome shotgun (WGS) entry which is preliminary data.</text>
</comment>
<dbReference type="AlphaFoldDB" id="A0AAD6CUQ7"/>
<keyword evidence="1" id="KW-0732">Signal</keyword>
<organism evidence="2 3">
    <name type="scientific">Penicillium frequentans</name>
    <dbReference type="NCBI Taxonomy" id="3151616"/>
    <lineage>
        <taxon>Eukaryota</taxon>
        <taxon>Fungi</taxon>
        <taxon>Dikarya</taxon>
        <taxon>Ascomycota</taxon>
        <taxon>Pezizomycotina</taxon>
        <taxon>Eurotiomycetes</taxon>
        <taxon>Eurotiomycetidae</taxon>
        <taxon>Eurotiales</taxon>
        <taxon>Aspergillaceae</taxon>
        <taxon>Penicillium</taxon>
    </lineage>
</organism>
<sequence length="138" mass="14531">MSGQDPRVVLGLTALLVGMAMLLKEDENQPTKGQHWIGKDGAKPTKWVAAKKICSCPAPKHAAEKWPVNGAEISITSCANECPYCGYAVCGGGSKGAVIRKHIKKHHIANQADVFGSLTVAAGKGGPSSELQTLCYED</sequence>
<dbReference type="Proteomes" id="UP001220324">
    <property type="component" value="Unassembled WGS sequence"/>
</dbReference>
<name>A0AAD6CUQ7_9EURO</name>
<feature type="chain" id="PRO_5041954237" evidence="1">
    <location>
        <begin position="21"/>
        <end position="138"/>
    </location>
</feature>
<evidence type="ECO:0000313" key="2">
    <source>
        <dbReference type="EMBL" id="KAJ5538297.1"/>
    </source>
</evidence>
<protein>
    <submittedName>
        <fullName evidence="2">Uncharacterized protein</fullName>
    </submittedName>
</protein>
<keyword evidence="3" id="KW-1185">Reference proteome</keyword>
<feature type="signal peptide" evidence="1">
    <location>
        <begin position="1"/>
        <end position="20"/>
    </location>
</feature>
<accession>A0AAD6CUQ7</accession>
<gene>
    <name evidence="2" type="ORF">N7494_007776</name>
</gene>
<proteinExistence type="predicted"/>
<evidence type="ECO:0000256" key="1">
    <source>
        <dbReference type="SAM" id="SignalP"/>
    </source>
</evidence>
<dbReference type="EMBL" id="JAQIZZ010000006">
    <property type="protein sequence ID" value="KAJ5538297.1"/>
    <property type="molecule type" value="Genomic_DNA"/>
</dbReference>
<reference evidence="2 3" key="1">
    <citation type="journal article" date="2023" name="IMA Fungus">
        <title>Comparative genomic study of the Penicillium genus elucidates a diverse pangenome and 15 lateral gene transfer events.</title>
        <authorList>
            <person name="Petersen C."/>
            <person name="Sorensen T."/>
            <person name="Nielsen M.R."/>
            <person name="Sondergaard T.E."/>
            <person name="Sorensen J.L."/>
            <person name="Fitzpatrick D.A."/>
            <person name="Frisvad J.C."/>
            <person name="Nielsen K.L."/>
        </authorList>
    </citation>
    <scope>NUCLEOTIDE SEQUENCE [LARGE SCALE GENOMIC DNA]</scope>
    <source>
        <strain evidence="2 3">IBT 35679</strain>
    </source>
</reference>